<evidence type="ECO:0000313" key="2">
    <source>
        <dbReference type="EMBL" id="RAL05750.1"/>
    </source>
</evidence>
<gene>
    <name evidence="2" type="ORF">BO80DRAFT_80069</name>
</gene>
<keyword evidence="1" id="KW-0472">Membrane</keyword>
<evidence type="ECO:0000256" key="1">
    <source>
        <dbReference type="SAM" id="Phobius"/>
    </source>
</evidence>
<protein>
    <submittedName>
        <fullName evidence="2">Uncharacterized protein</fullName>
    </submittedName>
</protein>
<accession>A0A395HDE2</accession>
<dbReference type="GeneID" id="37229672"/>
<keyword evidence="1" id="KW-0812">Transmembrane</keyword>
<proteinExistence type="predicted"/>
<feature type="transmembrane region" description="Helical" evidence="1">
    <location>
        <begin position="54"/>
        <end position="78"/>
    </location>
</feature>
<dbReference type="VEuPathDB" id="FungiDB:BO80DRAFT_80069"/>
<dbReference type="AlphaFoldDB" id="A0A395HDE2"/>
<keyword evidence="3" id="KW-1185">Reference proteome</keyword>
<dbReference type="Proteomes" id="UP000249402">
    <property type="component" value="Unassembled WGS sequence"/>
</dbReference>
<evidence type="ECO:0000313" key="3">
    <source>
        <dbReference type="Proteomes" id="UP000249402"/>
    </source>
</evidence>
<dbReference type="RefSeq" id="XP_025580077.1">
    <property type="nucleotide sequence ID" value="XM_025724807.1"/>
</dbReference>
<keyword evidence="1" id="KW-1133">Transmembrane helix</keyword>
<sequence>MHLQDPASLRAVVRTPRQKKIDSYLLVGSKLYAGPAEFNRARAGMHKVVPWAKAIWSTFMLTGVILMVLFLDSSLAVCSCRNEASRT</sequence>
<organism evidence="2 3">
    <name type="scientific">Aspergillus ibericus CBS 121593</name>
    <dbReference type="NCBI Taxonomy" id="1448316"/>
    <lineage>
        <taxon>Eukaryota</taxon>
        <taxon>Fungi</taxon>
        <taxon>Dikarya</taxon>
        <taxon>Ascomycota</taxon>
        <taxon>Pezizomycotina</taxon>
        <taxon>Eurotiomycetes</taxon>
        <taxon>Eurotiomycetidae</taxon>
        <taxon>Eurotiales</taxon>
        <taxon>Aspergillaceae</taxon>
        <taxon>Aspergillus</taxon>
        <taxon>Aspergillus subgen. Circumdati</taxon>
    </lineage>
</organism>
<dbReference type="EMBL" id="KZ824420">
    <property type="protein sequence ID" value="RAL05750.1"/>
    <property type="molecule type" value="Genomic_DNA"/>
</dbReference>
<name>A0A395HDE2_9EURO</name>
<reference evidence="2 3" key="1">
    <citation type="submission" date="2018-02" db="EMBL/GenBank/DDBJ databases">
        <title>The genomes of Aspergillus section Nigri reveals drivers in fungal speciation.</title>
        <authorList>
            <consortium name="DOE Joint Genome Institute"/>
            <person name="Vesth T.C."/>
            <person name="Nybo J."/>
            <person name="Theobald S."/>
            <person name="Brandl J."/>
            <person name="Frisvad J.C."/>
            <person name="Nielsen K.F."/>
            <person name="Lyhne E.K."/>
            <person name="Kogle M.E."/>
            <person name="Kuo A."/>
            <person name="Riley R."/>
            <person name="Clum A."/>
            <person name="Nolan M."/>
            <person name="Lipzen A."/>
            <person name="Salamov A."/>
            <person name="Henrissat B."/>
            <person name="Wiebenga A."/>
            <person name="De vries R.P."/>
            <person name="Grigoriev I.V."/>
            <person name="Mortensen U.H."/>
            <person name="Andersen M.R."/>
            <person name="Baker S.E."/>
        </authorList>
    </citation>
    <scope>NUCLEOTIDE SEQUENCE [LARGE SCALE GENOMIC DNA]</scope>
    <source>
        <strain evidence="2 3">CBS 121593</strain>
    </source>
</reference>